<dbReference type="EMBL" id="BSNG01000001">
    <property type="protein sequence ID" value="GLQ08134.1"/>
    <property type="molecule type" value="Genomic_DNA"/>
</dbReference>
<dbReference type="InterPro" id="IPR011330">
    <property type="entry name" value="Glyco_hydro/deAcase_b/a-brl"/>
</dbReference>
<reference evidence="8" key="1">
    <citation type="journal article" date="2014" name="Int. J. Syst. Evol. Microbiol.">
        <title>Complete genome of a new Firmicutes species belonging to the dominant human colonic microbiota ('Ruminococcus bicirculans') reveals two chromosomes and a selective capacity to utilize plant glucans.</title>
        <authorList>
            <consortium name="NISC Comparative Sequencing Program"/>
            <person name="Wegmann U."/>
            <person name="Louis P."/>
            <person name="Goesmann A."/>
            <person name="Henrissat B."/>
            <person name="Duncan S.H."/>
            <person name="Flint H.J."/>
        </authorList>
    </citation>
    <scope>NUCLEOTIDE SEQUENCE</scope>
    <source>
        <strain evidence="8">NBRC 103855</strain>
    </source>
</reference>
<dbReference type="CDD" id="cd10918">
    <property type="entry name" value="CE4_NodB_like_5s_6s"/>
    <property type="match status" value="1"/>
</dbReference>
<dbReference type="SUPFAM" id="SSF88713">
    <property type="entry name" value="Glycoside hydrolase/deacetylase"/>
    <property type="match status" value="1"/>
</dbReference>
<accession>A0ABQ5U7M8</accession>
<evidence type="ECO:0000259" key="7">
    <source>
        <dbReference type="PROSITE" id="PS51677"/>
    </source>
</evidence>
<evidence type="ECO:0000313" key="9">
    <source>
        <dbReference type="Proteomes" id="UP001161406"/>
    </source>
</evidence>
<dbReference type="PANTHER" id="PTHR34216">
    <property type="match status" value="1"/>
</dbReference>
<evidence type="ECO:0000256" key="1">
    <source>
        <dbReference type="ARBA" id="ARBA00003236"/>
    </source>
</evidence>
<keyword evidence="5" id="KW-0732">Signal</keyword>
<dbReference type="PROSITE" id="PS51677">
    <property type="entry name" value="NODB"/>
    <property type="match status" value="1"/>
</dbReference>
<evidence type="ECO:0000256" key="3">
    <source>
        <dbReference type="ARBA" id="ARBA00010973"/>
    </source>
</evidence>
<proteinExistence type="inferred from homology"/>
<dbReference type="InterPro" id="IPR002509">
    <property type="entry name" value="NODB_dom"/>
</dbReference>
<evidence type="ECO:0000256" key="6">
    <source>
        <dbReference type="ARBA" id="ARBA00032976"/>
    </source>
</evidence>
<dbReference type="PANTHER" id="PTHR34216:SF3">
    <property type="entry name" value="POLY-BETA-1,6-N-ACETYL-D-GLUCOSAMINE N-DEACETYLASE"/>
    <property type="match status" value="1"/>
</dbReference>
<comment type="similarity">
    <text evidence="3">Belongs to the polysaccharide deacetylase family.</text>
</comment>
<reference evidence="8" key="2">
    <citation type="submission" date="2023-01" db="EMBL/GenBank/DDBJ databases">
        <title>Draft genome sequence of Devosia yakushimensis strain NBRC 103855.</title>
        <authorList>
            <person name="Sun Q."/>
            <person name="Mori K."/>
        </authorList>
    </citation>
    <scope>NUCLEOTIDE SEQUENCE</scope>
    <source>
        <strain evidence="8">NBRC 103855</strain>
    </source>
</reference>
<keyword evidence="9" id="KW-1185">Reference proteome</keyword>
<evidence type="ECO:0000256" key="4">
    <source>
        <dbReference type="ARBA" id="ARBA00020071"/>
    </source>
</evidence>
<dbReference type="Pfam" id="PF01522">
    <property type="entry name" value="Polysacc_deac_1"/>
    <property type="match status" value="2"/>
</dbReference>
<evidence type="ECO:0000256" key="2">
    <source>
        <dbReference type="ARBA" id="ARBA00004613"/>
    </source>
</evidence>
<dbReference type="Proteomes" id="UP001161406">
    <property type="component" value="Unassembled WGS sequence"/>
</dbReference>
<dbReference type="Gene3D" id="3.20.20.370">
    <property type="entry name" value="Glycoside hydrolase/deacetylase"/>
    <property type="match status" value="1"/>
</dbReference>
<feature type="domain" description="NodB homology" evidence="7">
    <location>
        <begin position="63"/>
        <end position="299"/>
    </location>
</feature>
<dbReference type="InterPro" id="IPR051398">
    <property type="entry name" value="Polysacch_Deacetylase"/>
</dbReference>
<sequence>MLGTERPLILMYHRIADLQHDPWELAVSPSRFAGHLDVLRTRRDVVPLAWLAGRIEQGKPAPHAVAISFDDGYVDLLSNARPLLERHTCPATVFLPPGFVGAAGGFWWDTLTRIFLATPDLPGRLALGSGEWEVRSDNRRAVHDEVWALLKRLGTKERAGQLAQLVAWAGVAADAPEGDRCMNEAQLRSFAQPGFVDLGAHTMSHPSLPLLPAAEQADEIGRSRRWIVDVLGIEPKGLAFPFGDYDRHTLAAARTGGVGFACTTVPDAIRRRADLLALPRLAIGNLDATRFEQLVAGYG</sequence>
<protein>
    <recommendedName>
        <fullName evidence="4">Chitooligosaccharide deacetylase</fullName>
    </recommendedName>
    <alternativeName>
        <fullName evidence="6">Nodulation protein B</fullName>
    </alternativeName>
</protein>
<name>A0ABQ5U7M8_9HYPH</name>
<comment type="function">
    <text evidence="1">Is involved in generating a small heat-stable compound (Nod), an acylated oligomer of N-acetylglucosamine, that stimulates mitosis in various plant protoplasts.</text>
</comment>
<gene>
    <name evidence="8" type="ORF">GCM10007913_00660</name>
</gene>
<comment type="caution">
    <text evidence="8">The sequence shown here is derived from an EMBL/GenBank/DDBJ whole genome shotgun (WGS) entry which is preliminary data.</text>
</comment>
<comment type="subcellular location">
    <subcellularLocation>
        <location evidence="2">Secreted</location>
    </subcellularLocation>
</comment>
<organism evidence="8 9">
    <name type="scientific">Devosia yakushimensis</name>
    <dbReference type="NCBI Taxonomy" id="470028"/>
    <lineage>
        <taxon>Bacteria</taxon>
        <taxon>Pseudomonadati</taxon>
        <taxon>Pseudomonadota</taxon>
        <taxon>Alphaproteobacteria</taxon>
        <taxon>Hyphomicrobiales</taxon>
        <taxon>Devosiaceae</taxon>
        <taxon>Devosia</taxon>
    </lineage>
</organism>
<evidence type="ECO:0000313" key="8">
    <source>
        <dbReference type="EMBL" id="GLQ08134.1"/>
    </source>
</evidence>
<evidence type="ECO:0000256" key="5">
    <source>
        <dbReference type="ARBA" id="ARBA00022729"/>
    </source>
</evidence>